<sequence>MKRILGAAVVAVLAAGAGLGVPAAATAAVPSGVVTSKEFAKVAYGNSISYVRSTFGSNGKVVDRYDGPGTADDYVRVEFPTYYAAGTVEIEFLRRSSGTWYLVAKYALWGNTAKRTADKATQSEFHTVKQGNTITHARRAFGTSGTITEVYEAPGTKFDGVVLEWPTASVDGWVQVYFTKSPSGTWKVDTRSAYWAVEPRRTADKATEAEFDAVRIGNSLDHARSTFGTGGTIGYSYDAPGTVDDATIIGWPTESPDGYVELELGKRSSGAWAVAARHAYWAVPAKATTNPATEAEYGTLRDKLANGYQVSLSEARGVFGSAGTVVYRGDGPGTDGDQLLVHWYTGTDGADVLMNFVVSGGTWTALTVDDIAGPWSGAAARRSLSSPEPSEPAPALDRDQPERPSWDLRSDG</sequence>
<organism evidence="3 4">
    <name type="scientific">Isoptericola cucumis</name>
    <dbReference type="NCBI Taxonomy" id="1776856"/>
    <lineage>
        <taxon>Bacteria</taxon>
        <taxon>Bacillati</taxon>
        <taxon>Actinomycetota</taxon>
        <taxon>Actinomycetes</taxon>
        <taxon>Micrococcales</taxon>
        <taxon>Promicromonosporaceae</taxon>
        <taxon>Isoptericola</taxon>
    </lineage>
</organism>
<reference evidence="4" key="1">
    <citation type="journal article" date="2019" name="Int. J. Syst. Evol. Microbiol.">
        <title>The Global Catalogue of Microorganisms (GCM) 10K type strain sequencing project: providing services to taxonomists for standard genome sequencing and annotation.</title>
        <authorList>
            <consortium name="The Broad Institute Genomics Platform"/>
            <consortium name="The Broad Institute Genome Sequencing Center for Infectious Disease"/>
            <person name="Wu L."/>
            <person name="Ma J."/>
        </authorList>
    </citation>
    <scope>NUCLEOTIDE SEQUENCE [LARGE SCALE GENOMIC DNA]</scope>
    <source>
        <strain evidence="4">CCM 8653</strain>
    </source>
</reference>
<proteinExistence type="predicted"/>
<feature type="chain" id="PRO_5045865774" evidence="2">
    <location>
        <begin position="28"/>
        <end position="412"/>
    </location>
</feature>
<dbReference type="RefSeq" id="WP_188523801.1">
    <property type="nucleotide sequence ID" value="NZ_BMDG01000007.1"/>
</dbReference>
<feature type="region of interest" description="Disordered" evidence="1">
    <location>
        <begin position="378"/>
        <end position="412"/>
    </location>
</feature>
<name>A0ABQ2B6J0_9MICO</name>
<dbReference type="Proteomes" id="UP000632535">
    <property type="component" value="Unassembled WGS sequence"/>
</dbReference>
<dbReference type="EMBL" id="BMDG01000007">
    <property type="protein sequence ID" value="GGI08688.1"/>
    <property type="molecule type" value="Genomic_DNA"/>
</dbReference>
<feature type="compositionally biased region" description="Low complexity" evidence="1">
    <location>
        <begin position="378"/>
        <end position="388"/>
    </location>
</feature>
<gene>
    <name evidence="3" type="ORF">GCM10007368_22410</name>
</gene>
<evidence type="ECO:0000256" key="1">
    <source>
        <dbReference type="SAM" id="MobiDB-lite"/>
    </source>
</evidence>
<comment type="caution">
    <text evidence="3">The sequence shown here is derived from an EMBL/GenBank/DDBJ whole genome shotgun (WGS) entry which is preliminary data.</text>
</comment>
<protein>
    <submittedName>
        <fullName evidence="3">Uncharacterized protein</fullName>
    </submittedName>
</protein>
<keyword evidence="4" id="KW-1185">Reference proteome</keyword>
<accession>A0ABQ2B6J0</accession>
<keyword evidence="2" id="KW-0732">Signal</keyword>
<feature type="signal peptide" evidence="2">
    <location>
        <begin position="1"/>
        <end position="27"/>
    </location>
</feature>
<evidence type="ECO:0000256" key="2">
    <source>
        <dbReference type="SAM" id="SignalP"/>
    </source>
</evidence>
<evidence type="ECO:0000313" key="3">
    <source>
        <dbReference type="EMBL" id="GGI08688.1"/>
    </source>
</evidence>
<feature type="compositionally biased region" description="Basic and acidic residues" evidence="1">
    <location>
        <begin position="396"/>
        <end position="412"/>
    </location>
</feature>
<evidence type="ECO:0000313" key="4">
    <source>
        <dbReference type="Proteomes" id="UP000632535"/>
    </source>
</evidence>